<comment type="similarity">
    <text evidence="4">Belongs to the protein N5-glutamine methyltransferase family. PrmC subfamily.</text>
</comment>
<keyword evidence="3 4" id="KW-0949">S-adenosyl-L-methionine</keyword>
<keyword evidence="2 4" id="KW-0808">Transferase</keyword>
<dbReference type="InterPro" id="IPR002052">
    <property type="entry name" value="DNA_methylase_N6_adenine_CS"/>
</dbReference>
<sequence length="297" mass="33791">MTETVSYINNSLKDYYPASEIKGFTRLIMERVCGLQPYQLLLGKGNELSDKEKAEIKEIVERLKKSEPIQYILGIADFSGYEFNVTSSVLIPRPETAELVNKIREDQKTALPLRILDIGTGSGCIAISLAKLLKQSEVYAIDISENALAIAKQNAKKLQAEIRFVQADILSPSVFESFREKFQFLSRENQNSSDWGFNIIVSNPPYVMEKEKAEMDANVLDYEPHLALFVSNDDPLLFYRTIARLGKQWLSPNGFLYFEINARCGKETKGMLKTEGYKNIELTKDFYGKDRIIKAQI</sequence>
<feature type="binding site" evidence="4">
    <location>
        <position position="203"/>
    </location>
    <ligand>
        <name>S-adenosyl-L-methionine</name>
        <dbReference type="ChEBI" id="CHEBI:59789"/>
    </ligand>
</feature>
<dbReference type="Proteomes" id="UP000236725">
    <property type="component" value="Unassembled WGS sequence"/>
</dbReference>
<evidence type="ECO:0000313" key="8">
    <source>
        <dbReference type="EMBL" id="SEF58585.1"/>
    </source>
</evidence>
<dbReference type="CDD" id="cd02440">
    <property type="entry name" value="AdoMet_MTases"/>
    <property type="match status" value="1"/>
</dbReference>
<comment type="caution">
    <text evidence="8">The sequence shown here is derived from an EMBL/GenBank/DDBJ whole genome shotgun (WGS) entry which is preliminary data.</text>
</comment>
<dbReference type="GO" id="GO:0102559">
    <property type="term" value="F:peptide chain release factor N(5)-glutamine methyltransferase activity"/>
    <property type="evidence" value="ECO:0007669"/>
    <property type="project" value="UniProtKB-EC"/>
</dbReference>
<comment type="function">
    <text evidence="4">Methylates the class 1 translation termination release factors RF1/PrfA and RF2/PrfB on the glutamine residue of the universally conserved GGQ motif.</text>
</comment>
<evidence type="ECO:0000256" key="2">
    <source>
        <dbReference type="ARBA" id="ARBA00022679"/>
    </source>
</evidence>
<dbReference type="HAMAP" id="MF_02126">
    <property type="entry name" value="RF_methyltr_PrmC"/>
    <property type="match status" value="1"/>
</dbReference>
<proteinExistence type="inferred from homology"/>
<feature type="domain" description="Methyltransferase" evidence="6">
    <location>
        <begin position="114"/>
        <end position="171"/>
    </location>
</feature>
<keyword evidence="9" id="KW-1185">Reference proteome</keyword>
<evidence type="ECO:0000256" key="5">
    <source>
        <dbReference type="SAM" id="Coils"/>
    </source>
</evidence>
<gene>
    <name evidence="4" type="primary">prmC</name>
    <name evidence="8" type="ORF">SAMN05444001_10317</name>
</gene>
<comment type="catalytic activity">
    <reaction evidence="4">
        <text>L-glutaminyl-[peptide chain release factor] + S-adenosyl-L-methionine = N(5)-methyl-L-glutaminyl-[peptide chain release factor] + S-adenosyl-L-homocysteine + H(+)</text>
        <dbReference type="Rhea" id="RHEA:42896"/>
        <dbReference type="Rhea" id="RHEA-COMP:10271"/>
        <dbReference type="Rhea" id="RHEA-COMP:10272"/>
        <dbReference type="ChEBI" id="CHEBI:15378"/>
        <dbReference type="ChEBI" id="CHEBI:30011"/>
        <dbReference type="ChEBI" id="CHEBI:57856"/>
        <dbReference type="ChEBI" id="CHEBI:59789"/>
        <dbReference type="ChEBI" id="CHEBI:61891"/>
        <dbReference type="EC" id="2.1.1.297"/>
    </reaction>
</comment>
<dbReference type="PANTHER" id="PTHR18895">
    <property type="entry name" value="HEMK METHYLTRANSFERASE"/>
    <property type="match status" value="1"/>
</dbReference>
<evidence type="ECO:0000259" key="7">
    <source>
        <dbReference type="Pfam" id="PF17827"/>
    </source>
</evidence>
<keyword evidence="1 4" id="KW-0489">Methyltransferase</keyword>
<dbReference type="RefSeq" id="WP_103982542.1">
    <property type="nucleotide sequence ID" value="NZ_FNVS01000003.1"/>
</dbReference>
<dbReference type="InterPro" id="IPR025714">
    <property type="entry name" value="Methyltranfer_dom"/>
</dbReference>
<evidence type="ECO:0000256" key="4">
    <source>
        <dbReference type="HAMAP-Rule" id="MF_02126"/>
    </source>
</evidence>
<dbReference type="EMBL" id="FNVS01000003">
    <property type="protein sequence ID" value="SEF58585.1"/>
    <property type="molecule type" value="Genomic_DNA"/>
</dbReference>
<protein>
    <recommendedName>
        <fullName evidence="4">Release factor glutamine methyltransferase</fullName>
        <shortName evidence="4">RF MTase</shortName>
        <ecNumber evidence="4">2.1.1.297</ecNumber>
    </recommendedName>
    <alternativeName>
        <fullName evidence="4">N5-glutamine methyltransferase PrmC</fullName>
    </alternativeName>
    <alternativeName>
        <fullName evidence="4">Protein-(glutamine-N5) MTase PrmC</fullName>
    </alternativeName>
    <alternativeName>
        <fullName evidence="4">Protein-glutamine N-methyltransferase PrmC</fullName>
    </alternativeName>
</protein>
<evidence type="ECO:0000313" key="9">
    <source>
        <dbReference type="Proteomes" id="UP000236725"/>
    </source>
</evidence>
<dbReference type="PROSITE" id="PS00092">
    <property type="entry name" value="N6_MTASE"/>
    <property type="match status" value="1"/>
</dbReference>
<evidence type="ECO:0000259" key="6">
    <source>
        <dbReference type="Pfam" id="PF13847"/>
    </source>
</evidence>
<evidence type="ECO:0000256" key="1">
    <source>
        <dbReference type="ARBA" id="ARBA00022603"/>
    </source>
</evidence>
<dbReference type="InterPro" id="IPR004556">
    <property type="entry name" value="HemK-like"/>
</dbReference>
<reference evidence="8 9" key="1">
    <citation type="submission" date="2016-10" db="EMBL/GenBank/DDBJ databases">
        <authorList>
            <person name="Varghese N."/>
            <person name="Submissions S."/>
        </authorList>
    </citation>
    <scope>NUCLEOTIDE SEQUENCE [LARGE SCALE GENOMIC DNA]</scope>
    <source>
        <strain evidence="8 9">DSM 29073</strain>
    </source>
</reference>
<feature type="coiled-coil region" evidence="5">
    <location>
        <begin position="141"/>
        <end position="168"/>
    </location>
</feature>
<dbReference type="EC" id="2.1.1.297" evidence="4"/>
<dbReference type="SUPFAM" id="SSF53335">
    <property type="entry name" value="S-adenosyl-L-methionine-dependent methyltransferases"/>
    <property type="match status" value="1"/>
</dbReference>
<keyword evidence="5" id="KW-0175">Coiled coil</keyword>
<dbReference type="GO" id="GO:0032259">
    <property type="term" value="P:methylation"/>
    <property type="evidence" value="ECO:0007669"/>
    <property type="project" value="UniProtKB-KW"/>
</dbReference>
<dbReference type="NCBIfam" id="TIGR00536">
    <property type="entry name" value="hemK_fam"/>
    <property type="match status" value="1"/>
</dbReference>
<dbReference type="PANTHER" id="PTHR18895:SF74">
    <property type="entry name" value="MTRF1L RELEASE FACTOR GLUTAMINE METHYLTRANSFERASE"/>
    <property type="match status" value="1"/>
</dbReference>
<dbReference type="NCBIfam" id="TIGR03534">
    <property type="entry name" value="RF_mod_PrmC"/>
    <property type="match status" value="1"/>
</dbReference>
<feature type="domain" description="Release factor glutamine methyltransferase N-terminal" evidence="7">
    <location>
        <begin position="25"/>
        <end position="74"/>
    </location>
</feature>
<organism evidence="8 9">
    <name type="scientific">Parabacteroides chinchillae</name>
    <dbReference type="NCBI Taxonomy" id="871327"/>
    <lineage>
        <taxon>Bacteria</taxon>
        <taxon>Pseudomonadati</taxon>
        <taxon>Bacteroidota</taxon>
        <taxon>Bacteroidia</taxon>
        <taxon>Bacteroidales</taxon>
        <taxon>Tannerellaceae</taxon>
        <taxon>Parabacteroides</taxon>
    </lineage>
</organism>
<dbReference type="Pfam" id="PF13847">
    <property type="entry name" value="Methyltransf_31"/>
    <property type="match status" value="1"/>
</dbReference>
<dbReference type="Pfam" id="PF17827">
    <property type="entry name" value="PrmC_N"/>
    <property type="match status" value="1"/>
</dbReference>
<dbReference type="GO" id="GO:0003676">
    <property type="term" value="F:nucleic acid binding"/>
    <property type="evidence" value="ECO:0007669"/>
    <property type="project" value="InterPro"/>
</dbReference>
<dbReference type="Gene3D" id="1.10.8.10">
    <property type="entry name" value="DNA helicase RuvA subunit, C-terminal domain"/>
    <property type="match status" value="1"/>
</dbReference>
<accession>A0A8G2BUL3</accession>
<feature type="binding site" evidence="4">
    <location>
        <begin position="119"/>
        <end position="123"/>
    </location>
    <ligand>
        <name>S-adenosyl-L-methionine</name>
        <dbReference type="ChEBI" id="CHEBI:59789"/>
    </ligand>
</feature>
<dbReference type="Gene3D" id="3.40.50.150">
    <property type="entry name" value="Vaccinia Virus protein VP39"/>
    <property type="match status" value="1"/>
</dbReference>
<dbReference type="InterPro" id="IPR050320">
    <property type="entry name" value="N5-glutamine_MTase"/>
</dbReference>
<dbReference type="InterPro" id="IPR040758">
    <property type="entry name" value="PrmC_N"/>
</dbReference>
<dbReference type="InterPro" id="IPR029063">
    <property type="entry name" value="SAM-dependent_MTases_sf"/>
</dbReference>
<name>A0A8G2BUL3_9BACT</name>
<feature type="binding site" evidence="4">
    <location>
        <begin position="203"/>
        <end position="206"/>
    </location>
    <ligand>
        <name>substrate</name>
    </ligand>
</feature>
<dbReference type="AlphaFoldDB" id="A0A8G2BUL3"/>
<evidence type="ECO:0000256" key="3">
    <source>
        <dbReference type="ARBA" id="ARBA00022691"/>
    </source>
</evidence>
<feature type="binding site" evidence="4">
    <location>
        <position position="142"/>
    </location>
    <ligand>
        <name>S-adenosyl-L-methionine</name>
        <dbReference type="ChEBI" id="CHEBI:59789"/>
    </ligand>
</feature>
<comment type="caution">
    <text evidence="4">Lacks conserved residue(s) required for the propagation of feature annotation.</text>
</comment>
<dbReference type="InterPro" id="IPR019874">
    <property type="entry name" value="RF_methyltr_PrmC"/>
</dbReference>